<protein>
    <submittedName>
        <fullName evidence="2">Uncharacterized protein</fullName>
    </submittedName>
</protein>
<sequence>GQVMYTVNTGYAVAQKSGGPVAVPMQTAGGMVAVQAVTQGGQPQMIMMPASGAVGGHPQFGAMTGSQPKFVQVAPAGAAAPSYQPQRGGVSQSHGQR</sequence>
<dbReference type="OrthoDB" id="5983697at2759"/>
<keyword evidence="3" id="KW-1185">Reference proteome</keyword>
<gene>
    <name evidence="2" type="ORF">AWC38_SpisGene23629</name>
</gene>
<dbReference type="Proteomes" id="UP000225706">
    <property type="component" value="Unassembled WGS sequence"/>
</dbReference>
<organism evidence="2 3">
    <name type="scientific">Stylophora pistillata</name>
    <name type="common">Smooth cauliflower coral</name>
    <dbReference type="NCBI Taxonomy" id="50429"/>
    <lineage>
        <taxon>Eukaryota</taxon>
        <taxon>Metazoa</taxon>
        <taxon>Cnidaria</taxon>
        <taxon>Anthozoa</taxon>
        <taxon>Hexacorallia</taxon>
        <taxon>Scleractinia</taxon>
        <taxon>Astrocoeniina</taxon>
        <taxon>Pocilloporidae</taxon>
        <taxon>Stylophora</taxon>
    </lineage>
</organism>
<feature type="region of interest" description="Disordered" evidence="1">
    <location>
        <begin position="75"/>
        <end position="97"/>
    </location>
</feature>
<evidence type="ECO:0000256" key="1">
    <source>
        <dbReference type="SAM" id="MobiDB-lite"/>
    </source>
</evidence>
<accession>A0A2B4R7T5</accession>
<dbReference type="AlphaFoldDB" id="A0A2B4R7T5"/>
<dbReference type="EMBL" id="LSMT01001380">
    <property type="protein sequence ID" value="PFX12417.1"/>
    <property type="molecule type" value="Genomic_DNA"/>
</dbReference>
<evidence type="ECO:0000313" key="2">
    <source>
        <dbReference type="EMBL" id="PFX12417.1"/>
    </source>
</evidence>
<name>A0A2B4R7T5_STYPI</name>
<feature type="non-terminal residue" evidence="2">
    <location>
        <position position="1"/>
    </location>
</feature>
<reference evidence="3" key="1">
    <citation type="journal article" date="2017" name="bioRxiv">
        <title>Comparative analysis of the genomes of Stylophora pistillata and Acropora digitifera provides evidence for extensive differences between species of corals.</title>
        <authorList>
            <person name="Voolstra C.R."/>
            <person name="Li Y."/>
            <person name="Liew Y.J."/>
            <person name="Baumgarten S."/>
            <person name="Zoccola D."/>
            <person name="Flot J.-F."/>
            <person name="Tambutte S."/>
            <person name="Allemand D."/>
            <person name="Aranda M."/>
        </authorList>
    </citation>
    <scope>NUCLEOTIDE SEQUENCE [LARGE SCALE GENOMIC DNA]</scope>
</reference>
<proteinExistence type="predicted"/>
<evidence type="ECO:0000313" key="3">
    <source>
        <dbReference type="Proteomes" id="UP000225706"/>
    </source>
</evidence>
<feature type="compositionally biased region" description="Polar residues" evidence="1">
    <location>
        <begin position="83"/>
        <end position="97"/>
    </location>
</feature>
<comment type="caution">
    <text evidence="2">The sequence shown here is derived from an EMBL/GenBank/DDBJ whole genome shotgun (WGS) entry which is preliminary data.</text>
</comment>